<dbReference type="Proteomes" id="UP000482960">
    <property type="component" value="Unassembled WGS sequence"/>
</dbReference>
<comment type="caution">
    <text evidence="1">The sequence shown here is derived from an EMBL/GenBank/DDBJ whole genome shotgun (WGS) entry which is preliminary data.</text>
</comment>
<dbReference type="EMBL" id="BLPG01000001">
    <property type="protein sequence ID" value="GFJ93436.1"/>
    <property type="molecule type" value="Genomic_DNA"/>
</dbReference>
<organism evidence="1 2">
    <name type="scientific">Phytohabitans rumicis</name>
    <dbReference type="NCBI Taxonomy" id="1076125"/>
    <lineage>
        <taxon>Bacteria</taxon>
        <taxon>Bacillati</taxon>
        <taxon>Actinomycetota</taxon>
        <taxon>Actinomycetes</taxon>
        <taxon>Micromonosporales</taxon>
        <taxon>Micromonosporaceae</taxon>
    </lineage>
</organism>
<evidence type="ECO:0000313" key="1">
    <source>
        <dbReference type="EMBL" id="GFJ93436.1"/>
    </source>
</evidence>
<sequence length="82" mass="8768">MPASRMVPAGMLPIACGSTYRYGLVQLLPQRRAEVSATAAIFVHDCPLLMLLKMGSVCPAAGWLLSSKLARIRPVLVCVDLA</sequence>
<protein>
    <submittedName>
        <fullName evidence="1">Uncharacterized protein</fullName>
    </submittedName>
</protein>
<keyword evidence="2" id="KW-1185">Reference proteome</keyword>
<evidence type="ECO:0000313" key="2">
    <source>
        <dbReference type="Proteomes" id="UP000482960"/>
    </source>
</evidence>
<gene>
    <name evidence="1" type="ORF">Prum_070780</name>
</gene>
<accession>A0A6V8LH58</accession>
<dbReference type="AlphaFoldDB" id="A0A6V8LH58"/>
<reference evidence="1 2" key="1">
    <citation type="submission" date="2020-03" db="EMBL/GenBank/DDBJ databases">
        <title>Whole genome shotgun sequence of Phytohabitans rumicis NBRC 108638.</title>
        <authorList>
            <person name="Komaki H."/>
            <person name="Tamura T."/>
        </authorList>
    </citation>
    <scope>NUCLEOTIDE SEQUENCE [LARGE SCALE GENOMIC DNA]</scope>
    <source>
        <strain evidence="1 2">NBRC 108638</strain>
    </source>
</reference>
<proteinExistence type="predicted"/>
<reference evidence="1 2" key="2">
    <citation type="submission" date="2020-03" db="EMBL/GenBank/DDBJ databases">
        <authorList>
            <person name="Ichikawa N."/>
            <person name="Kimura A."/>
            <person name="Kitahashi Y."/>
            <person name="Uohara A."/>
        </authorList>
    </citation>
    <scope>NUCLEOTIDE SEQUENCE [LARGE SCALE GENOMIC DNA]</scope>
    <source>
        <strain evidence="1 2">NBRC 108638</strain>
    </source>
</reference>
<name>A0A6V8LH58_9ACTN</name>
<dbReference type="RefSeq" id="WP_173080057.1">
    <property type="nucleotide sequence ID" value="NZ_BLPG01000001.1"/>
</dbReference>